<evidence type="ECO:0000313" key="1">
    <source>
        <dbReference type="EMBL" id="GGC41570.1"/>
    </source>
</evidence>
<accession>A0ABQ1MJF5</accession>
<sequence length="66" mass="7634">MEPTIPLEDVLYAGRHALSDLLKAGNSADLRDRFDRFSMWWVRQGILGMITNNDKNDLDRSINQNQ</sequence>
<organism evidence="1 2">
    <name type="scientific">Parapedobacter defluvii</name>
    <dbReference type="NCBI Taxonomy" id="2045106"/>
    <lineage>
        <taxon>Bacteria</taxon>
        <taxon>Pseudomonadati</taxon>
        <taxon>Bacteroidota</taxon>
        <taxon>Sphingobacteriia</taxon>
        <taxon>Sphingobacteriales</taxon>
        <taxon>Sphingobacteriaceae</taxon>
        <taxon>Parapedobacter</taxon>
    </lineage>
</organism>
<dbReference type="EMBL" id="BMIK01000016">
    <property type="protein sequence ID" value="GGC41570.1"/>
    <property type="molecule type" value="Genomic_DNA"/>
</dbReference>
<dbReference type="Proteomes" id="UP000597338">
    <property type="component" value="Unassembled WGS sequence"/>
</dbReference>
<name>A0ABQ1MJF5_9SPHI</name>
<keyword evidence="2" id="KW-1185">Reference proteome</keyword>
<gene>
    <name evidence="1" type="ORF">GCM10011386_37110</name>
</gene>
<protein>
    <submittedName>
        <fullName evidence="1">Uncharacterized protein</fullName>
    </submittedName>
</protein>
<comment type="caution">
    <text evidence="1">The sequence shown here is derived from an EMBL/GenBank/DDBJ whole genome shotgun (WGS) entry which is preliminary data.</text>
</comment>
<reference evidence="2" key="1">
    <citation type="journal article" date="2019" name="Int. J. Syst. Evol. Microbiol.">
        <title>The Global Catalogue of Microorganisms (GCM) 10K type strain sequencing project: providing services to taxonomists for standard genome sequencing and annotation.</title>
        <authorList>
            <consortium name="The Broad Institute Genomics Platform"/>
            <consortium name="The Broad Institute Genome Sequencing Center for Infectious Disease"/>
            <person name="Wu L."/>
            <person name="Ma J."/>
        </authorList>
    </citation>
    <scope>NUCLEOTIDE SEQUENCE [LARGE SCALE GENOMIC DNA]</scope>
    <source>
        <strain evidence="2">CGMCC 1.15342</strain>
    </source>
</reference>
<proteinExistence type="predicted"/>
<evidence type="ECO:0000313" key="2">
    <source>
        <dbReference type="Proteomes" id="UP000597338"/>
    </source>
</evidence>